<dbReference type="Pfam" id="PF00297">
    <property type="entry name" value="Ribosomal_L3"/>
    <property type="match status" value="1"/>
</dbReference>
<evidence type="ECO:0000256" key="1">
    <source>
        <dbReference type="ARBA" id="ARBA00006540"/>
    </source>
</evidence>
<keyword evidence="3" id="KW-0687">Ribonucleoprotein</keyword>
<evidence type="ECO:0000256" key="2">
    <source>
        <dbReference type="ARBA" id="ARBA00022980"/>
    </source>
</evidence>
<evidence type="ECO:0000256" key="3">
    <source>
        <dbReference type="ARBA" id="ARBA00023274"/>
    </source>
</evidence>
<dbReference type="Gene3D" id="3.30.160.810">
    <property type="match status" value="1"/>
</dbReference>
<protein>
    <recommendedName>
        <fullName evidence="4">Large ribosomal subunit protein uL3m</fullName>
    </recommendedName>
</protein>
<dbReference type="AlphaFoldDB" id="A0A9N9KYC1"/>
<keyword evidence="7" id="KW-1185">Reference proteome</keyword>
<comment type="similarity">
    <text evidence="1">Belongs to the universal ribosomal protein uL3 family.</text>
</comment>
<dbReference type="EMBL" id="CAJVRL010000052">
    <property type="protein sequence ID" value="CAG8953727.1"/>
    <property type="molecule type" value="Genomic_DNA"/>
</dbReference>
<dbReference type="GO" id="GO:0005762">
    <property type="term" value="C:mitochondrial large ribosomal subunit"/>
    <property type="evidence" value="ECO:0007669"/>
    <property type="project" value="TreeGrafter"/>
</dbReference>
<dbReference type="GO" id="GO:0003735">
    <property type="term" value="F:structural constituent of ribosome"/>
    <property type="evidence" value="ECO:0007669"/>
    <property type="project" value="InterPro"/>
</dbReference>
<keyword evidence="2" id="KW-0689">Ribosomal protein</keyword>
<dbReference type="FunFam" id="2.40.30.10:FF:000004">
    <property type="entry name" value="50S ribosomal protein L3"/>
    <property type="match status" value="1"/>
</dbReference>
<evidence type="ECO:0000256" key="4">
    <source>
        <dbReference type="ARBA" id="ARBA00035209"/>
    </source>
</evidence>
<organism evidence="6 7">
    <name type="scientific">Hymenoscyphus fraxineus</name>
    <dbReference type="NCBI Taxonomy" id="746836"/>
    <lineage>
        <taxon>Eukaryota</taxon>
        <taxon>Fungi</taxon>
        <taxon>Dikarya</taxon>
        <taxon>Ascomycota</taxon>
        <taxon>Pezizomycotina</taxon>
        <taxon>Leotiomycetes</taxon>
        <taxon>Helotiales</taxon>
        <taxon>Helotiaceae</taxon>
        <taxon>Hymenoscyphus</taxon>
    </lineage>
</organism>
<dbReference type="NCBIfam" id="TIGR03625">
    <property type="entry name" value="L3_bact"/>
    <property type="match status" value="1"/>
</dbReference>
<evidence type="ECO:0000256" key="5">
    <source>
        <dbReference type="SAM" id="MobiDB-lite"/>
    </source>
</evidence>
<dbReference type="InterPro" id="IPR009000">
    <property type="entry name" value="Transl_B-barrel_sf"/>
</dbReference>
<dbReference type="FunFam" id="3.30.160.810:FF:000001">
    <property type="entry name" value="50S ribosomal protein L3"/>
    <property type="match status" value="1"/>
</dbReference>
<dbReference type="PANTHER" id="PTHR11229">
    <property type="entry name" value="50S RIBOSOMAL PROTEIN L3"/>
    <property type="match status" value="1"/>
</dbReference>
<dbReference type="SUPFAM" id="SSF50447">
    <property type="entry name" value="Translation proteins"/>
    <property type="match status" value="1"/>
</dbReference>
<dbReference type="Gene3D" id="2.40.30.10">
    <property type="entry name" value="Translation factors"/>
    <property type="match status" value="1"/>
</dbReference>
<evidence type="ECO:0000313" key="7">
    <source>
        <dbReference type="Proteomes" id="UP000696280"/>
    </source>
</evidence>
<reference evidence="6" key="1">
    <citation type="submission" date="2021-07" db="EMBL/GenBank/DDBJ databases">
        <authorList>
            <person name="Durling M."/>
        </authorList>
    </citation>
    <scope>NUCLEOTIDE SEQUENCE</scope>
</reference>
<feature type="region of interest" description="Disordered" evidence="5">
    <location>
        <begin position="218"/>
        <end position="237"/>
    </location>
</feature>
<comment type="caution">
    <text evidence="6">The sequence shown here is derived from an EMBL/GenBank/DDBJ whole genome shotgun (WGS) entry which is preliminary data.</text>
</comment>
<dbReference type="InterPro" id="IPR019927">
    <property type="entry name" value="Ribosomal_uL3_bac/org-type"/>
</dbReference>
<dbReference type="PANTHER" id="PTHR11229:SF8">
    <property type="entry name" value="LARGE RIBOSOMAL SUBUNIT PROTEIN UL3M"/>
    <property type="match status" value="1"/>
</dbReference>
<sequence>MAPKLPTSWATLPPTFLLPSSFLPITAKRGIKYGWTTANPRSKHGRFNQQTAGLPQLSQSPAAALERKAKTLPLRTGVLAIKKGMSALYDPETGIRTPCTIVQLDRVQVVAHKTREQHGYFAVQMGAGWKHQSNVTRALLGHFTGQGVSPKRFVTEFRVKDESGLAKIGSLIGPEWFSEGQFVDTRSNCRGMGFEGGMKRHGFKGQGASHGNSLAHRLMGSSGPSQGGGSRVHPGKRMPGNMGGQQVTVQAVKVLKVDAENGILVLNGCIAGPKGCVVKIADSIKKPWPNVPGIVGEVPKMKTAPTLKKAVAA</sequence>
<gene>
    <name evidence="6" type="ORF">HYFRA_00006617</name>
</gene>
<dbReference type="Proteomes" id="UP000696280">
    <property type="component" value="Unassembled WGS sequence"/>
</dbReference>
<name>A0A9N9KYC1_9HELO</name>
<evidence type="ECO:0000313" key="6">
    <source>
        <dbReference type="EMBL" id="CAG8953727.1"/>
    </source>
</evidence>
<accession>A0A9N9KYC1</accession>
<dbReference type="OrthoDB" id="274683at2759"/>
<proteinExistence type="inferred from homology"/>
<dbReference type="GO" id="GO:0006412">
    <property type="term" value="P:translation"/>
    <property type="evidence" value="ECO:0007669"/>
    <property type="project" value="InterPro"/>
</dbReference>
<dbReference type="InterPro" id="IPR000597">
    <property type="entry name" value="Ribosomal_uL3"/>
</dbReference>